<dbReference type="PROSITE" id="PS51257">
    <property type="entry name" value="PROKAR_LIPOPROTEIN"/>
    <property type="match status" value="1"/>
</dbReference>
<dbReference type="CDD" id="cd22268">
    <property type="entry name" value="DPBB_RlpA-like"/>
    <property type="match status" value="1"/>
</dbReference>
<dbReference type="Pfam" id="PF05036">
    <property type="entry name" value="SPOR"/>
    <property type="match status" value="1"/>
</dbReference>
<dbReference type="OrthoDB" id="9779128at2"/>
<dbReference type="SUPFAM" id="SSF110997">
    <property type="entry name" value="Sporulation related repeat"/>
    <property type="match status" value="1"/>
</dbReference>
<feature type="chain" id="PRO_5015791216" description="Endolytic peptidoglycan transglycosylase RlpA" evidence="6">
    <location>
        <begin position="19"/>
        <end position="342"/>
    </location>
</feature>
<dbReference type="HAMAP" id="MF_02071">
    <property type="entry name" value="RlpA"/>
    <property type="match status" value="1"/>
</dbReference>
<accession>A0A2U1CN66</accession>
<dbReference type="PANTHER" id="PTHR34183">
    <property type="entry name" value="ENDOLYTIC PEPTIDOGLYCAN TRANSGLYCOSYLASE RLPA"/>
    <property type="match status" value="1"/>
</dbReference>
<feature type="domain" description="SPOR" evidence="7">
    <location>
        <begin position="261"/>
        <end position="341"/>
    </location>
</feature>
<dbReference type="Pfam" id="PF03330">
    <property type="entry name" value="DPBB_1"/>
    <property type="match status" value="1"/>
</dbReference>
<reference evidence="8 9" key="1">
    <citation type="submission" date="2018-04" db="EMBL/GenBank/DDBJ databases">
        <title>Genomic Encyclopedia of Type Strains, Phase IV (KMG-IV): sequencing the most valuable type-strain genomes for metagenomic binning, comparative biology and taxonomic classification.</title>
        <authorList>
            <person name="Goeker M."/>
        </authorList>
    </citation>
    <scope>NUCLEOTIDE SEQUENCE [LARGE SCALE GENOMIC DNA]</scope>
    <source>
        <strain evidence="8 9">DSM 10065</strain>
    </source>
</reference>
<dbReference type="STRING" id="1231391.GCA_000308195_02540"/>
<dbReference type="InterPro" id="IPR012997">
    <property type="entry name" value="RplA"/>
</dbReference>
<organism evidence="8 9">
    <name type="scientific">Pusillimonas noertemannii</name>
    <dbReference type="NCBI Taxonomy" id="305977"/>
    <lineage>
        <taxon>Bacteria</taxon>
        <taxon>Pseudomonadati</taxon>
        <taxon>Pseudomonadota</taxon>
        <taxon>Betaproteobacteria</taxon>
        <taxon>Burkholderiales</taxon>
        <taxon>Alcaligenaceae</taxon>
        <taxon>Pusillimonas</taxon>
    </lineage>
</organism>
<dbReference type="InterPro" id="IPR007730">
    <property type="entry name" value="SPOR-like_dom"/>
</dbReference>
<evidence type="ECO:0000259" key="7">
    <source>
        <dbReference type="PROSITE" id="PS51724"/>
    </source>
</evidence>
<keyword evidence="4" id="KW-1003">Cell membrane</keyword>
<dbReference type="Proteomes" id="UP000246145">
    <property type="component" value="Unassembled WGS sequence"/>
</dbReference>
<evidence type="ECO:0000256" key="4">
    <source>
        <dbReference type="HAMAP-Rule" id="MF_02071"/>
    </source>
</evidence>
<evidence type="ECO:0000256" key="6">
    <source>
        <dbReference type="SAM" id="SignalP"/>
    </source>
</evidence>
<keyword evidence="3 4" id="KW-0961">Cell wall biogenesis/degradation</keyword>
<keyword evidence="4 8" id="KW-0449">Lipoprotein</keyword>
<dbReference type="Gene3D" id="2.40.40.10">
    <property type="entry name" value="RlpA-like domain"/>
    <property type="match status" value="1"/>
</dbReference>
<dbReference type="GO" id="GO:0000270">
    <property type="term" value="P:peptidoglycan metabolic process"/>
    <property type="evidence" value="ECO:0007669"/>
    <property type="project" value="UniProtKB-UniRule"/>
</dbReference>
<proteinExistence type="inferred from homology"/>
<comment type="function">
    <text evidence="4">Lytic transglycosylase with a strong preference for naked glycan strands that lack stem peptides.</text>
</comment>
<evidence type="ECO:0000313" key="8">
    <source>
        <dbReference type="EMBL" id="PVY62459.1"/>
    </source>
</evidence>
<dbReference type="FunFam" id="2.40.40.10:FF:000003">
    <property type="entry name" value="Endolytic peptidoglycan transglycosylase RlpA"/>
    <property type="match status" value="1"/>
</dbReference>
<keyword evidence="4" id="KW-0472">Membrane</keyword>
<dbReference type="EMBL" id="QEKO01000002">
    <property type="protein sequence ID" value="PVY62459.1"/>
    <property type="molecule type" value="Genomic_DNA"/>
</dbReference>
<dbReference type="AlphaFoldDB" id="A0A2U1CN66"/>
<dbReference type="InterPro" id="IPR009009">
    <property type="entry name" value="RlpA-like_DPBB"/>
</dbReference>
<keyword evidence="4" id="KW-0564">Palmitate</keyword>
<evidence type="ECO:0000256" key="2">
    <source>
        <dbReference type="ARBA" id="ARBA00023239"/>
    </source>
</evidence>
<dbReference type="SUPFAM" id="SSF50685">
    <property type="entry name" value="Barwin-like endoglucanases"/>
    <property type="match status" value="1"/>
</dbReference>
<protein>
    <recommendedName>
        <fullName evidence="4">Endolytic peptidoglycan transglycosylase RlpA</fullName>
        <ecNumber evidence="4">4.2.2.-</ecNumber>
    </recommendedName>
</protein>
<evidence type="ECO:0000256" key="1">
    <source>
        <dbReference type="ARBA" id="ARBA00022729"/>
    </source>
</evidence>
<evidence type="ECO:0000256" key="5">
    <source>
        <dbReference type="RuleBase" id="RU003495"/>
    </source>
</evidence>
<name>A0A2U1CN66_9BURK</name>
<keyword evidence="1 6" id="KW-0732">Signal</keyword>
<dbReference type="InterPro" id="IPR036908">
    <property type="entry name" value="RlpA-like_sf"/>
</dbReference>
<gene>
    <name evidence="4" type="primary">rlpA</name>
    <name evidence="8" type="ORF">C7440_1953</name>
</gene>
<comment type="caution">
    <text evidence="8">The sequence shown here is derived from an EMBL/GenBank/DDBJ whole genome shotgun (WGS) entry which is preliminary data.</text>
</comment>
<dbReference type="GO" id="GO:0005886">
    <property type="term" value="C:plasma membrane"/>
    <property type="evidence" value="ECO:0007669"/>
    <property type="project" value="UniProtKB-SubCell"/>
</dbReference>
<evidence type="ECO:0000256" key="3">
    <source>
        <dbReference type="ARBA" id="ARBA00023316"/>
    </source>
</evidence>
<dbReference type="PROSITE" id="PS51724">
    <property type="entry name" value="SPOR"/>
    <property type="match status" value="1"/>
</dbReference>
<dbReference type="NCBIfam" id="TIGR00413">
    <property type="entry name" value="rlpA"/>
    <property type="match status" value="1"/>
</dbReference>
<dbReference type="InterPro" id="IPR034718">
    <property type="entry name" value="RlpA"/>
</dbReference>
<sequence>MKQVRAFIVLASAALILAGCGSTGHKGGGYYKDDGPGSDIPANVRNTPDAVPRIESYAPANMRPYRVLGKTYVPLAADTPYRQTGVASWYGKKFHGNKTANGETYDMYAMTAAHPTLPLPSYARVTRTTTGASVVVRVNDRGPFHSSRIIDLSYAAAARLGLIGAGSGKVVVEAITNADIARAQSGQALASAGNAAPPMAEAASSEPTLAARLNQAAAEELDQAAASMPDALAVLDTQAALSSPNGMEQDGGILPLPTLQHSTDSSIYLQFGAFSGHDNAQALASQINRQIALVESRQAQITPSDNLYRVQIGPYANRTEAVNAALRIQQQTGARATVATRD</sequence>
<evidence type="ECO:0000313" key="9">
    <source>
        <dbReference type="Proteomes" id="UP000246145"/>
    </source>
</evidence>
<dbReference type="RefSeq" id="WP_116518369.1">
    <property type="nucleotide sequence ID" value="NZ_JACCEX010000002.1"/>
</dbReference>
<dbReference type="GO" id="GO:0008932">
    <property type="term" value="F:lytic endotransglycosylase activity"/>
    <property type="evidence" value="ECO:0007669"/>
    <property type="project" value="UniProtKB-UniRule"/>
</dbReference>
<comment type="subcellular location">
    <subcellularLocation>
        <location evidence="4">Cell membrane</location>
        <topology evidence="4">Lipid-anchor</topology>
    </subcellularLocation>
</comment>
<dbReference type="Gene3D" id="3.30.70.1070">
    <property type="entry name" value="Sporulation related repeat"/>
    <property type="match status" value="1"/>
</dbReference>
<feature type="signal peptide" evidence="6">
    <location>
        <begin position="1"/>
        <end position="18"/>
    </location>
</feature>
<comment type="similarity">
    <text evidence="4 5">Belongs to the RlpA family.</text>
</comment>
<keyword evidence="2 4" id="KW-0456">Lyase</keyword>
<dbReference type="GO" id="GO:0042834">
    <property type="term" value="F:peptidoglycan binding"/>
    <property type="evidence" value="ECO:0007669"/>
    <property type="project" value="InterPro"/>
</dbReference>
<dbReference type="EC" id="4.2.2.-" evidence="4"/>
<dbReference type="InterPro" id="IPR036680">
    <property type="entry name" value="SPOR-like_sf"/>
</dbReference>
<keyword evidence="9" id="KW-1185">Reference proteome</keyword>
<dbReference type="GO" id="GO:0071555">
    <property type="term" value="P:cell wall organization"/>
    <property type="evidence" value="ECO:0007669"/>
    <property type="project" value="UniProtKB-KW"/>
</dbReference>
<dbReference type="PANTHER" id="PTHR34183:SF1">
    <property type="entry name" value="ENDOLYTIC PEPTIDOGLYCAN TRANSGLYCOSYLASE RLPA"/>
    <property type="match status" value="1"/>
</dbReference>